<dbReference type="EMBL" id="KZ772832">
    <property type="protein sequence ID" value="PTQ28475.1"/>
    <property type="molecule type" value="Genomic_DNA"/>
</dbReference>
<organism evidence="1 2">
    <name type="scientific">Marchantia polymorpha</name>
    <name type="common">Common liverwort</name>
    <name type="synonym">Marchantia aquatica</name>
    <dbReference type="NCBI Taxonomy" id="3197"/>
    <lineage>
        <taxon>Eukaryota</taxon>
        <taxon>Viridiplantae</taxon>
        <taxon>Streptophyta</taxon>
        <taxon>Embryophyta</taxon>
        <taxon>Marchantiophyta</taxon>
        <taxon>Marchantiopsida</taxon>
        <taxon>Marchantiidae</taxon>
        <taxon>Marchantiales</taxon>
        <taxon>Marchantiaceae</taxon>
        <taxon>Marchantia</taxon>
    </lineage>
</organism>
<dbReference type="Gramene" id="Mp4g00130.1">
    <property type="protein sequence ID" value="Mp4g00130.1.cds1"/>
    <property type="gene ID" value="Mp4g00130"/>
</dbReference>
<evidence type="ECO:0000313" key="1">
    <source>
        <dbReference type="EMBL" id="PTQ28475.1"/>
    </source>
</evidence>
<dbReference type="AlphaFoldDB" id="A0A2R6W3N4"/>
<dbReference type="Proteomes" id="UP000244005">
    <property type="component" value="Unassembled WGS sequence"/>
</dbReference>
<proteinExistence type="predicted"/>
<protein>
    <submittedName>
        <fullName evidence="1">Uncharacterized protein</fullName>
    </submittedName>
</protein>
<accession>A0A2R6W3N4</accession>
<gene>
    <name evidence="1" type="ORF">MARPO_0162s0008</name>
</gene>
<reference evidence="2" key="1">
    <citation type="journal article" date="2017" name="Cell">
        <title>Insights into land plant evolution garnered from the Marchantia polymorpha genome.</title>
        <authorList>
            <person name="Bowman J.L."/>
            <person name="Kohchi T."/>
            <person name="Yamato K.T."/>
            <person name="Jenkins J."/>
            <person name="Shu S."/>
            <person name="Ishizaki K."/>
            <person name="Yamaoka S."/>
            <person name="Nishihama R."/>
            <person name="Nakamura Y."/>
            <person name="Berger F."/>
            <person name="Adam C."/>
            <person name="Aki S.S."/>
            <person name="Althoff F."/>
            <person name="Araki T."/>
            <person name="Arteaga-Vazquez M.A."/>
            <person name="Balasubrmanian S."/>
            <person name="Barry K."/>
            <person name="Bauer D."/>
            <person name="Boehm C.R."/>
            <person name="Briginshaw L."/>
            <person name="Caballero-Perez J."/>
            <person name="Catarino B."/>
            <person name="Chen F."/>
            <person name="Chiyoda S."/>
            <person name="Chovatia M."/>
            <person name="Davies K.M."/>
            <person name="Delmans M."/>
            <person name="Demura T."/>
            <person name="Dierschke T."/>
            <person name="Dolan L."/>
            <person name="Dorantes-Acosta A.E."/>
            <person name="Eklund D.M."/>
            <person name="Florent S.N."/>
            <person name="Flores-Sandoval E."/>
            <person name="Fujiyama A."/>
            <person name="Fukuzawa H."/>
            <person name="Galik B."/>
            <person name="Grimanelli D."/>
            <person name="Grimwood J."/>
            <person name="Grossniklaus U."/>
            <person name="Hamada T."/>
            <person name="Haseloff J."/>
            <person name="Hetherington A.J."/>
            <person name="Higo A."/>
            <person name="Hirakawa Y."/>
            <person name="Hundley H.N."/>
            <person name="Ikeda Y."/>
            <person name="Inoue K."/>
            <person name="Inoue S.I."/>
            <person name="Ishida S."/>
            <person name="Jia Q."/>
            <person name="Kakita M."/>
            <person name="Kanazawa T."/>
            <person name="Kawai Y."/>
            <person name="Kawashima T."/>
            <person name="Kennedy M."/>
            <person name="Kinose K."/>
            <person name="Kinoshita T."/>
            <person name="Kohara Y."/>
            <person name="Koide E."/>
            <person name="Komatsu K."/>
            <person name="Kopischke S."/>
            <person name="Kubo M."/>
            <person name="Kyozuka J."/>
            <person name="Lagercrantz U."/>
            <person name="Lin S.S."/>
            <person name="Lindquist E."/>
            <person name="Lipzen A.M."/>
            <person name="Lu C.W."/>
            <person name="De Luna E."/>
            <person name="Martienssen R.A."/>
            <person name="Minamino N."/>
            <person name="Mizutani M."/>
            <person name="Mizutani M."/>
            <person name="Mochizuki N."/>
            <person name="Monte I."/>
            <person name="Mosher R."/>
            <person name="Nagasaki H."/>
            <person name="Nakagami H."/>
            <person name="Naramoto S."/>
            <person name="Nishitani K."/>
            <person name="Ohtani M."/>
            <person name="Okamoto T."/>
            <person name="Okumura M."/>
            <person name="Phillips J."/>
            <person name="Pollak B."/>
            <person name="Reinders A."/>
            <person name="Rovekamp M."/>
            <person name="Sano R."/>
            <person name="Sawa S."/>
            <person name="Schmid M.W."/>
            <person name="Shirakawa M."/>
            <person name="Solano R."/>
            <person name="Spunde A."/>
            <person name="Suetsugu N."/>
            <person name="Sugano S."/>
            <person name="Sugiyama A."/>
            <person name="Sun R."/>
            <person name="Suzuki Y."/>
            <person name="Takenaka M."/>
            <person name="Takezawa D."/>
            <person name="Tomogane H."/>
            <person name="Tsuzuki M."/>
            <person name="Ueda T."/>
            <person name="Umeda M."/>
            <person name="Ward J.M."/>
            <person name="Watanabe Y."/>
            <person name="Yazaki K."/>
            <person name="Yokoyama R."/>
            <person name="Yoshitake Y."/>
            <person name="Yotsui I."/>
            <person name="Zachgo S."/>
            <person name="Schmutz J."/>
        </authorList>
    </citation>
    <scope>NUCLEOTIDE SEQUENCE [LARGE SCALE GENOMIC DNA]</scope>
    <source>
        <strain evidence="2">Tak-1</strain>
    </source>
</reference>
<evidence type="ECO:0000313" key="2">
    <source>
        <dbReference type="Proteomes" id="UP000244005"/>
    </source>
</evidence>
<name>A0A2R6W3N4_MARPO</name>
<sequence>MFEPLLRPDHIRNWLGETQHVKFLVTRKLIVSRRRLFGNIGKSNMKRRGSLLQPSVATHTFISGSPTICKFLILKLQTGQD</sequence>
<keyword evidence="2" id="KW-1185">Reference proteome</keyword>